<feature type="compositionally biased region" description="Polar residues" evidence="1">
    <location>
        <begin position="509"/>
        <end position="525"/>
    </location>
</feature>
<sequence length="1707" mass="181986">MDYDDKISEGHKSANAENSKSSPVVPPFALPKYDFDDSLQGDLRFEGLVENEVFLGISSQEDSQWIEDFSRGNNGIEFSSSATEPCSISRHNNVWSEATSSESVAMLLKSVGQEERIQGETLIQELDTGNELGNLATEMEPNLKKDDKVESITTSQPTATPDSFLDRRNVNAVESKKDNVPVDGSSGVVSIVSSVILSEADEGPDDKCDDTTHLKVNIIDQPVDNLEGCNIDQGSAVTSQLGNVEVGACNKGEKTSEPIQNPLGDTSSVACVDAHTFEVVNKDAEYSACTGVEVSIVELKENSFGNQPNSLERQNVEAVDIKTVNSSCPEHDMDSVVENENSENCSGGVAVAEASSLLAADHKFTEQVEGSGIEYAENPDTSVSCIVSGSQCGIQLSSKDSSDLRTSGVLEDNNSPEAQTSSFVVGGHVQMSKSHISSGQEDVHLFDKDVSSLGTEDAKSLTTSLPPDESNKANIVQGAELLNSASNERAGAGENVQSAALHMEHDNSNEGTNISMEVSSSTGLSESEIIKGSPSYPSIPVNKISTVSADCSRIDLTMPEHSLENSEGPGPMSGKKRAGARGTSERKTRLGSVKTTARTNSRKRGMQETPSKQFDEDKSMMISSLPGNSNAELSGIKVCGALPTPMSTIPDLNTSVTPAYYQQPFTDTQQVQLRAQILVYGSLMQNSVPDEACMIAAFGPSDGSGGCLWECAWRACSERIQTQKSDASNLETPVRSFSAGSKGSDQPVKKSKSSRQSKSTLPADRASSKDIPSPVVNPIIPLSSPLWNVSTPSGVGLQSSGTYVDYHQPFGPLQPCQPQGTKGFGEQNPSWLSQINFPGQWVATPQTSSLDVNASVSSKFCTEPVKLTPSKVSSVPSDPARKQTQFSVSTGGSAGLSSGIHFQTDVTKTSVLPGQICDNTKHKKRKKVSVSKSPGQIPSLTLDQAASLSDTSNHISKKGTAPQAIFQNSLLAPSLPEMRSPAVNNASSMPNAATATFLGSTGRSSNNLPAVYPLVSSDQPTRVDQIVDKNSIMSEESLNAVEAARLQAEGAAAHAAAAVGNCNGVWSQLSKLKNSGLRFDDETKLSSAAMAIAAAASVAKAAAAAAKLASNIAIGAKLMADEVSTASVTRKDPHSTGMSMACSSNSSLLAGEGNVSTSSIITAAKETVKKRVEAATAASKHAENLDAMVKAAELAAEAVSQAGKIVSIGDPLPLSELLGSGPMDYWRTPQVFPEQGVIAGIDQRKTFVPEKLVPAQPPKDGAIVTGEAVFKEGGKYKAAWYPAKILNSDDEKAFVCYTELQADDGSGKLKEWVPLKGDNSKAPIIRIPHPATSMCFERSRKRRRAAVMDYTWCVGDRVDAWMQDCWLEGVVSEKKNDETTFKISIPALGGTSAVKTWNLRPTVTWQDGKWIECPSAVQQSPTQGDTPQEKRVKLGHPAVEAAKVDKSLRGNDLMESKEHDESRQLPLLASEKEFNIGNNTGDIKLDAPRIARTGLQKEGSRVVFGVPKPGKKRKFMDVSKHLDSDQCNKNAKTSDLVKTARYLPQGRGGGRGWNNNTKDDIKEKQAKEDKVKVIRSGVAQKTNALLSAKSMGKTVSKEQNNPALRDLMEFGSVSNSPSEGPTSSKGPRVPNKRVPSSSTKTVLLNKGKHAAGGEVDKKVDPHVTEIRRSNRKIQPTSRLLEGLQSSLIGSKMPSVPHEKVQKNLNRD</sequence>
<feature type="compositionally biased region" description="Basic and acidic residues" evidence="1">
    <location>
        <begin position="1"/>
        <end position="14"/>
    </location>
</feature>
<dbReference type="InterPro" id="IPR014002">
    <property type="entry name" value="Agenet_dom_plant"/>
</dbReference>
<dbReference type="PANTHER" id="PTHR48429:SF1">
    <property type="entry name" value="AGENET DOMAIN-CONTAINING PROTEIN"/>
    <property type="match status" value="1"/>
</dbReference>
<feature type="domain" description="Agenet" evidence="2">
    <location>
        <begin position="1350"/>
        <end position="1407"/>
    </location>
</feature>
<name>A0AAF0XQ50_DAUCS</name>
<dbReference type="PANTHER" id="PTHR48429">
    <property type="entry name" value="AGENET DOMAIN-CONTAINING PROTEIN"/>
    <property type="match status" value="1"/>
</dbReference>
<evidence type="ECO:0000313" key="4">
    <source>
        <dbReference type="Proteomes" id="UP000077755"/>
    </source>
</evidence>
<gene>
    <name evidence="3" type="ORF">DCAR_0831706</name>
</gene>
<feature type="region of interest" description="Disordered" evidence="1">
    <location>
        <begin position="1"/>
        <end position="27"/>
    </location>
</feature>
<feature type="compositionally biased region" description="Polar residues" evidence="1">
    <location>
        <begin position="722"/>
        <end position="731"/>
    </location>
</feature>
<organism evidence="3 4">
    <name type="scientific">Daucus carota subsp. sativus</name>
    <name type="common">Carrot</name>
    <dbReference type="NCBI Taxonomy" id="79200"/>
    <lineage>
        <taxon>Eukaryota</taxon>
        <taxon>Viridiplantae</taxon>
        <taxon>Streptophyta</taxon>
        <taxon>Embryophyta</taxon>
        <taxon>Tracheophyta</taxon>
        <taxon>Spermatophyta</taxon>
        <taxon>Magnoliopsida</taxon>
        <taxon>eudicotyledons</taxon>
        <taxon>Gunneridae</taxon>
        <taxon>Pentapetalae</taxon>
        <taxon>asterids</taxon>
        <taxon>campanulids</taxon>
        <taxon>Apiales</taxon>
        <taxon>Apiaceae</taxon>
        <taxon>Apioideae</taxon>
        <taxon>Scandiceae</taxon>
        <taxon>Daucinae</taxon>
        <taxon>Daucus</taxon>
        <taxon>Daucus sect. Daucus</taxon>
    </lineage>
</organism>
<feature type="compositionally biased region" description="Polar residues" evidence="1">
    <location>
        <begin position="870"/>
        <end position="891"/>
    </location>
</feature>
<protein>
    <recommendedName>
        <fullName evidence="2">Agenet domain-containing protein</fullName>
    </recommendedName>
</protein>
<feature type="compositionally biased region" description="Polar residues" evidence="1">
    <location>
        <begin position="1672"/>
        <end position="1688"/>
    </location>
</feature>
<feature type="region of interest" description="Disordered" evidence="1">
    <location>
        <begin position="722"/>
        <end position="774"/>
    </location>
</feature>
<evidence type="ECO:0000256" key="1">
    <source>
        <dbReference type="SAM" id="MobiDB-lite"/>
    </source>
</evidence>
<dbReference type="Proteomes" id="UP000077755">
    <property type="component" value="Chromosome 8"/>
</dbReference>
<feature type="region of interest" description="Disordered" evidence="1">
    <location>
        <begin position="870"/>
        <end position="892"/>
    </location>
</feature>
<reference evidence="3" key="2">
    <citation type="submission" date="2022-03" db="EMBL/GenBank/DDBJ databases">
        <title>Draft title - Genomic analysis of global carrot germplasm unveils the trajectory of domestication and the origin of high carotenoid orange carrot.</title>
        <authorList>
            <person name="Iorizzo M."/>
            <person name="Ellison S."/>
            <person name="Senalik D."/>
            <person name="Macko-Podgorni A."/>
            <person name="Grzebelus D."/>
            <person name="Bostan H."/>
            <person name="Rolling W."/>
            <person name="Curaba J."/>
            <person name="Simon P."/>
        </authorList>
    </citation>
    <scope>NUCLEOTIDE SEQUENCE</scope>
    <source>
        <tissue evidence="3">Leaf</tissue>
    </source>
</reference>
<dbReference type="EMBL" id="CP093350">
    <property type="protein sequence ID" value="WOH12206.1"/>
    <property type="molecule type" value="Genomic_DNA"/>
</dbReference>
<evidence type="ECO:0000313" key="3">
    <source>
        <dbReference type="EMBL" id="WOH12206.1"/>
    </source>
</evidence>
<dbReference type="Pfam" id="PF05641">
    <property type="entry name" value="Agenet"/>
    <property type="match status" value="1"/>
</dbReference>
<dbReference type="InterPro" id="IPR055274">
    <property type="entry name" value="SWO1"/>
</dbReference>
<feature type="region of interest" description="Disordered" evidence="1">
    <location>
        <begin position="560"/>
        <end position="613"/>
    </location>
</feature>
<evidence type="ECO:0000259" key="2">
    <source>
        <dbReference type="SMART" id="SM00743"/>
    </source>
</evidence>
<feature type="compositionally biased region" description="Polar residues" evidence="1">
    <location>
        <begin position="1612"/>
        <end position="1625"/>
    </location>
</feature>
<proteinExistence type="predicted"/>
<feature type="region of interest" description="Disordered" evidence="1">
    <location>
        <begin position="504"/>
        <end position="536"/>
    </location>
</feature>
<dbReference type="SMART" id="SM00743">
    <property type="entry name" value="Agenet"/>
    <property type="match status" value="1"/>
</dbReference>
<reference evidence="3" key="1">
    <citation type="journal article" date="2016" name="Nat. Genet.">
        <title>A high-quality carrot genome assembly provides new insights into carotenoid accumulation and asterid genome evolution.</title>
        <authorList>
            <person name="Iorizzo M."/>
            <person name="Ellison S."/>
            <person name="Senalik D."/>
            <person name="Zeng P."/>
            <person name="Satapoomin P."/>
            <person name="Huang J."/>
            <person name="Bowman M."/>
            <person name="Iovene M."/>
            <person name="Sanseverino W."/>
            <person name="Cavagnaro P."/>
            <person name="Yildiz M."/>
            <person name="Macko-Podgorni A."/>
            <person name="Moranska E."/>
            <person name="Grzebelus E."/>
            <person name="Grzebelus D."/>
            <person name="Ashrafi H."/>
            <person name="Zheng Z."/>
            <person name="Cheng S."/>
            <person name="Spooner D."/>
            <person name="Van Deynze A."/>
            <person name="Simon P."/>
        </authorList>
    </citation>
    <scope>NUCLEOTIDE SEQUENCE</scope>
    <source>
        <tissue evidence="3">Leaf</tissue>
    </source>
</reference>
<keyword evidence="4" id="KW-1185">Reference proteome</keyword>
<feature type="compositionally biased region" description="Basic and acidic residues" evidence="1">
    <location>
        <begin position="1654"/>
        <end position="1668"/>
    </location>
</feature>
<dbReference type="InterPro" id="IPR008395">
    <property type="entry name" value="Agenet-like_dom"/>
</dbReference>
<feature type="compositionally biased region" description="Basic and acidic residues" evidence="1">
    <location>
        <begin position="1696"/>
        <end position="1707"/>
    </location>
</feature>
<accession>A0AAF0XQ50</accession>
<feature type="region of interest" description="Disordered" evidence="1">
    <location>
        <begin position="397"/>
        <end position="420"/>
    </location>
</feature>
<feature type="region of interest" description="Disordered" evidence="1">
    <location>
        <begin position="1610"/>
        <end position="1707"/>
    </location>
</feature>